<gene>
    <name evidence="2" type="ORF">LIER_03719</name>
</gene>
<dbReference type="EMBL" id="BAABME010000455">
    <property type="protein sequence ID" value="GAA0142925.1"/>
    <property type="molecule type" value="Genomic_DNA"/>
</dbReference>
<evidence type="ECO:0000313" key="3">
    <source>
        <dbReference type="Proteomes" id="UP001454036"/>
    </source>
</evidence>
<accession>A0AAV3NY61</accession>
<name>A0AAV3NY61_LITER</name>
<dbReference type="AlphaFoldDB" id="A0AAV3NY61"/>
<dbReference type="PANTHER" id="PTHR31672">
    <property type="entry name" value="BNACNNG10540D PROTEIN"/>
    <property type="match status" value="1"/>
</dbReference>
<dbReference type="Pfam" id="PF00646">
    <property type="entry name" value="F-box"/>
    <property type="match status" value="1"/>
</dbReference>
<sequence>MDEEYERKKKIRKICHISSGENVANCQDLLTKILLPFSAKTLITLKLVSKQFNYVISDQDFGIQHVRFHHKNRRDLTPTGIFFYSSFSNCSEIYSVSLTRPQRSIPSLSTLEFVGFLLDRQFKIVQACNGLLLCSFDDLSSSSSSSSGSYISRLYCVCNPTTYGFTMLPDLAPVKSSSLIKKEGGLSQYVLALAFNPLKTHVYKVFGVRVVKKVAKKCTCELIVYSSDEGGRVWRKVGRQFEIPEKLKTICHGLFHDGGKITWICERGFIHFDVHAEKVLEVTRKPRGSSSWKKTRFFGESIDDGRLQVVRLKHRVGVDLFQLRPETLDWERLRIHAIRPIIGRHQNFASSDYRNCQKRDKYQILGVGRELVIAIPGKVFCYCPVKRESRVLRQMPEQFREDFSFDCVSSFQFVETLSPV</sequence>
<evidence type="ECO:0000313" key="2">
    <source>
        <dbReference type="EMBL" id="GAA0142925.1"/>
    </source>
</evidence>
<dbReference type="PANTHER" id="PTHR31672:SF2">
    <property type="entry name" value="F-BOX DOMAIN-CONTAINING PROTEIN"/>
    <property type="match status" value="1"/>
</dbReference>
<dbReference type="SUPFAM" id="SSF81383">
    <property type="entry name" value="F-box domain"/>
    <property type="match status" value="1"/>
</dbReference>
<dbReference type="InterPro" id="IPR001810">
    <property type="entry name" value="F-box_dom"/>
</dbReference>
<dbReference type="InterPro" id="IPR036047">
    <property type="entry name" value="F-box-like_dom_sf"/>
</dbReference>
<reference evidence="2 3" key="1">
    <citation type="submission" date="2024-01" db="EMBL/GenBank/DDBJ databases">
        <title>The complete chloroplast genome sequence of Lithospermum erythrorhizon: insights into the phylogenetic relationship among Boraginaceae species and the maternal lineages of purple gromwells.</title>
        <authorList>
            <person name="Okada T."/>
            <person name="Watanabe K."/>
        </authorList>
    </citation>
    <scope>NUCLEOTIDE SEQUENCE [LARGE SCALE GENOMIC DNA]</scope>
</reference>
<protein>
    <recommendedName>
        <fullName evidence="1">F-box domain-containing protein</fullName>
    </recommendedName>
</protein>
<proteinExistence type="predicted"/>
<dbReference type="SMART" id="SM00256">
    <property type="entry name" value="FBOX"/>
    <property type="match status" value="1"/>
</dbReference>
<dbReference type="InterPro" id="IPR050796">
    <property type="entry name" value="SCF_F-box_component"/>
</dbReference>
<dbReference type="Proteomes" id="UP001454036">
    <property type="component" value="Unassembled WGS sequence"/>
</dbReference>
<organism evidence="2 3">
    <name type="scientific">Lithospermum erythrorhizon</name>
    <name type="common">Purple gromwell</name>
    <name type="synonym">Lithospermum officinale var. erythrorhizon</name>
    <dbReference type="NCBI Taxonomy" id="34254"/>
    <lineage>
        <taxon>Eukaryota</taxon>
        <taxon>Viridiplantae</taxon>
        <taxon>Streptophyta</taxon>
        <taxon>Embryophyta</taxon>
        <taxon>Tracheophyta</taxon>
        <taxon>Spermatophyta</taxon>
        <taxon>Magnoliopsida</taxon>
        <taxon>eudicotyledons</taxon>
        <taxon>Gunneridae</taxon>
        <taxon>Pentapetalae</taxon>
        <taxon>asterids</taxon>
        <taxon>lamiids</taxon>
        <taxon>Boraginales</taxon>
        <taxon>Boraginaceae</taxon>
        <taxon>Boraginoideae</taxon>
        <taxon>Lithospermeae</taxon>
        <taxon>Lithospermum</taxon>
    </lineage>
</organism>
<feature type="domain" description="F-box" evidence="1">
    <location>
        <begin position="25"/>
        <end position="65"/>
    </location>
</feature>
<evidence type="ECO:0000259" key="1">
    <source>
        <dbReference type="SMART" id="SM00256"/>
    </source>
</evidence>
<keyword evidence="3" id="KW-1185">Reference proteome</keyword>
<comment type="caution">
    <text evidence="2">The sequence shown here is derived from an EMBL/GenBank/DDBJ whole genome shotgun (WGS) entry which is preliminary data.</text>
</comment>